<reference evidence="6" key="1">
    <citation type="submission" date="2021-03" db="EMBL/GenBank/DDBJ databases">
        <title>Antimicrobial resistance genes in bacteria isolated from Japanese honey, and their potential for conferring macrolide and lincosamide resistance in the American foulbrood pathogen Paenibacillus larvae.</title>
        <authorList>
            <person name="Okamoto M."/>
            <person name="Kumagai M."/>
            <person name="Kanamori H."/>
            <person name="Takamatsu D."/>
        </authorList>
    </citation>
    <scope>NUCLEOTIDE SEQUENCE</scope>
    <source>
        <strain evidence="6">J41TS4</strain>
    </source>
</reference>
<dbReference type="SUPFAM" id="SSF46689">
    <property type="entry name" value="Homeodomain-like"/>
    <property type="match status" value="1"/>
</dbReference>
<feature type="domain" description="HTH tetR-type" evidence="5">
    <location>
        <begin position="2"/>
        <end position="62"/>
    </location>
</feature>
<dbReference type="InterPro" id="IPR009057">
    <property type="entry name" value="Homeodomain-like_sf"/>
</dbReference>
<dbReference type="EMBL" id="BORS01000013">
    <property type="protein sequence ID" value="GIO43874.1"/>
    <property type="molecule type" value="Genomic_DNA"/>
</dbReference>
<dbReference type="PANTHER" id="PTHR30055:SF234">
    <property type="entry name" value="HTH-TYPE TRANSCRIPTIONAL REGULATOR BETI"/>
    <property type="match status" value="1"/>
</dbReference>
<dbReference type="GO" id="GO:0000976">
    <property type="term" value="F:transcription cis-regulatory region binding"/>
    <property type="evidence" value="ECO:0007669"/>
    <property type="project" value="TreeGrafter"/>
</dbReference>
<evidence type="ECO:0000256" key="2">
    <source>
        <dbReference type="ARBA" id="ARBA00023125"/>
    </source>
</evidence>
<dbReference type="AlphaFoldDB" id="A0A919Y4Z1"/>
<dbReference type="Pfam" id="PF00440">
    <property type="entry name" value="TetR_N"/>
    <property type="match status" value="1"/>
</dbReference>
<evidence type="ECO:0000256" key="1">
    <source>
        <dbReference type="ARBA" id="ARBA00023015"/>
    </source>
</evidence>
<keyword evidence="7" id="KW-1185">Reference proteome</keyword>
<dbReference type="PANTHER" id="PTHR30055">
    <property type="entry name" value="HTH-TYPE TRANSCRIPTIONAL REGULATOR RUTR"/>
    <property type="match status" value="1"/>
</dbReference>
<evidence type="ECO:0000259" key="5">
    <source>
        <dbReference type="PROSITE" id="PS50977"/>
    </source>
</evidence>
<feature type="DNA-binding region" description="H-T-H motif" evidence="4">
    <location>
        <begin position="25"/>
        <end position="44"/>
    </location>
</feature>
<evidence type="ECO:0000256" key="3">
    <source>
        <dbReference type="ARBA" id="ARBA00023163"/>
    </source>
</evidence>
<keyword evidence="3" id="KW-0804">Transcription</keyword>
<sequence length="209" mass="24274">MMTTKQRIIYSALTLLAEKGYDAVSVSEIAEAVGIKAPSLYKHFSSKQDIFHAILAEMAERYEQRAAQMQMNGLDAHADLERLALLSENQLVEMGKELFLFFLRDEYVCKFRKMLTVEQYRNRELAALYSKQYVEDPLTYQGMLFDLLAQAGVFKDESPQIMAVHFYAPIYMLLTLCDRQPEREQEMLQLVEQHMKQFSRLYNNGGNSK</sequence>
<gene>
    <name evidence="6" type="ORF">J41TS4_36320</name>
</gene>
<dbReference type="PROSITE" id="PS50977">
    <property type="entry name" value="HTH_TETR_2"/>
    <property type="match status" value="1"/>
</dbReference>
<dbReference type="PRINTS" id="PR00455">
    <property type="entry name" value="HTHTETR"/>
</dbReference>
<comment type="caution">
    <text evidence="6">The sequence shown here is derived from an EMBL/GenBank/DDBJ whole genome shotgun (WGS) entry which is preliminary data.</text>
</comment>
<dbReference type="Proteomes" id="UP000678895">
    <property type="component" value="Unassembled WGS sequence"/>
</dbReference>
<proteinExistence type="predicted"/>
<name>A0A919Y4Z1_9BACL</name>
<accession>A0A919Y4Z1</accession>
<keyword evidence="2 4" id="KW-0238">DNA-binding</keyword>
<evidence type="ECO:0000313" key="7">
    <source>
        <dbReference type="Proteomes" id="UP000678895"/>
    </source>
</evidence>
<dbReference type="InterPro" id="IPR001647">
    <property type="entry name" value="HTH_TetR"/>
</dbReference>
<dbReference type="Gene3D" id="1.10.357.10">
    <property type="entry name" value="Tetracycline Repressor, domain 2"/>
    <property type="match status" value="1"/>
</dbReference>
<evidence type="ECO:0000256" key="4">
    <source>
        <dbReference type="PROSITE-ProRule" id="PRU00335"/>
    </source>
</evidence>
<dbReference type="InterPro" id="IPR050109">
    <property type="entry name" value="HTH-type_TetR-like_transc_reg"/>
</dbReference>
<evidence type="ECO:0000313" key="6">
    <source>
        <dbReference type="EMBL" id="GIO43874.1"/>
    </source>
</evidence>
<organism evidence="6 7">
    <name type="scientific">Paenibacillus apis</name>
    <dbReference type="NCBI Taxonomy" id="1792174"/>
    <lineage>
        <taxon>Bacteria</taxon>
        <taxon>Bacillati</taxon>
        <taxon>Bacillota</taxon>
        <taxon>Bacilli</taxon>
        <taxon>Bacillales</taxon>
        <taxon>Paenibacillaceae</taxon>
        <taxon>Paenibacillus</taxon>
    </lineage>
</organism>
<dbReference type="GO" id="GO:0003700">
    <property type="term" value="F:DNA-binding transcription factor activity"/>
    <property type="evidence" value="ECO:0007669"/>
    <property type="project" value="TreeGrafter"/>
</dbReference>
<keyword evidence="1" id="KW-0805">Transcription regulation</keyword>
<protein>
    <recommendedName>
        <fullName evidence="5">HTH tetR-type domain-containing protein</fullName>
    </recommendedName>
</protein>